<feature type="non-terminal residue" evidence="2">
    <location>
        <position position="93"/>
    </location>
</feature>
<reference evidence="2 3" key="1">
    <citation type="journal article" date="2016" name="Mol. Biol. Evol.">
        <title>Comparative Genomics of Early-Diverging Mushroom-Forming Fungi Provides Insights into the Origins of Lignocellulose Decay Capabilities.</title>
        <authorList>
            <person name="Nagy L.G."/>
            <person name="Riley R."/>
            <person name="Tritt A."/>
            <person name="Adam C."/>
            <person name="Daum C."/>
            <person name="Floudas D."/>
            <person name="Sun H."/>
            <person name="Yadav J.S."/>
            <person name="Pangilinan J."/>
            <person name="Larsson K.H."/>
            <person name="Matsuura K."/>
            <person name="Barry K."/>
            <person name="Labutti K."/>
            <person name="Kuo R."/>
            <person name="Ohm R.A."/>
            <person name="Bhattacharya S.S."/>
            <person name="Shirouzu T."/>
            <person name="Yoshinaga Y."/>
            <person name="Martin F.M."/>
            <person name="Grigoriev I.V."/>
            <person name="Hibbett D.S."/>
        </authorList>
    </citation>
    <scope>NUCLEOTIDE SEQUENCE [LARGE SCALE GENOMIC DNA]</scope>
    <source>
        <strain evidence="2 3">CBS 109695</strain>
    </source>
</reference>
<gene>
    <name evidence="2" type="ORF">FIBSPDRAFT_875820</name>
</gene>
<accession>A0A167XHF9</accession>
<proteinExistence type="predicted"/>
<evidence type="ECO:0000256" key="1">
    <source>
        <dbReference type="SAM" id="MobiDB-lite"/>
    </source>
</evidence>
<sequence length="93" mass="10447">MASQLLSPPETLTESLANSQSTPCSSTDRLQAIYPAKRSFGPSIPFDPQSWRAPLHRRGTSKTYERMEDLLREAGYKETQVFTPETERAEAEA</sequence>
<feature type="region of interest" description="Disordered" evidence="1">
    <location>
        <begin position="1"/>
        <end position="26"/>
    </location>
</feature>
<dbReference type="EMBL" id="KV417758">
    <property type="protein sequence ID" value="KZP07226.1"/>
    <property type="molecule type" value="Genomic_DNA"/>
</dbReference>
<keyword evidence="3" id="KW-1185">Reference proteome</keyword>
<evidence type="ECO:0000313" key="2">
    <source>
        <dbReference type="EMBL" id="KZP07226.1"/>
    </source>
</evidence>
<evidence type="ECO:0000313" key="3">
    <source>
        <dbReference type="Proteomes" id="UP000076532"/>
    </source>
</evidence>
<dbReference type="AlphaFoldDB" id="A0A167XHF9"/>
<protein>
    <submittedName>
        <fullName evidence="2">Uncharacterized protein</fullName>
    </submittedName>
</protein>
<organism evidence="2 3">
    <name type="scientific">Athelia psychrophila</name>
    <dbReference type="NCBI Taxonomy" id="1759441"/>
    <lineage>
        <taxon>Eukaryota</taxon>
        <taxon>Fungi</taxon>
        <taxon>Dikarya</taxon>
        <taxon>Basidiomycota</taxon>
        <taxon>Agaricomycotina</taxon>
        <taxon>Agaricomycetes</taxon>
        <taxon>Agaricomycetidae</taxon>
        <taxon>Atheliales</taxon>
        <taxon>Atheliaceae</taxon>
        <taxon>Athelia</taxon>
    </lineage>
</organism>
<name>A0A167XHF9_9AGAM</name>
<dbReference type="Proteomes" id="UP000076532">
    <property type="component" value="Unassembled WGS sequence"/>
</dbReference>
<dbReference type="OrthoDB" id="2536714at2759"/>